<dbReference type="InterPro" id="IPR018211">
    <property type="entry name" value="ADH_Fe_CS"/>
</dbReference>
<feature type="domain" description="Alcohol dehydrogenase iron-type/glycerol dehydrogenase GldA" evidence="4">
    <location>
        <begin position="9"/>
        <end position="176"/>
    </location>
</feature>
<dbReference type="CDD" id="cd08551">
    <property type="entry name" value="Fe-ADH"/>
    <property type="match status" value="1"/>
</dbReference>
<evidence type="ECO:0000256" key="1">
    <source>
        <dbReference type="ARBA" id="ARBA00007358"/>
    </source>
</evidence>
<organism evidence="6 7">
    <name type="scientific">Agathobacter ruminis</name>
    <dbReference type="NCBI Taxonomy" id="1712665"/>
    <lineage>
        <taxon>Bacteria</taxon>
        <taxon>Bacillati</taxon>
        <taxon>Bacillota</taxon>
        <taxon>Clostridia</taxon>
        <taxon>Lachnospirales</taxon>
        <taxon>Lachnospiraceae</taxon>
        <taxon>Agathobacter</taxon>
    </lineage>
</organism>
<gene>
    <name evidence="6" type="ORF">CSX02_06965</name>
</gene>
<dbReference type="PROSITE" id="PS00913">
    <property type="entry name" value="ADH_IRON_1"/>
    <property type="match status" value="1"/>
</dbReference>
<dbReference type="InterPro" id="IPR039697">
    <property type="entry name" value="Alcohol_dehydrogenase_Fe"/>
</dbReference>
<comment type="caution">
    <text evidence="6">The sequence shown here is derived from an EMBL/GenBank/DDBJ whole genome shotgun (WGS) entry which is preliminary data.</text>
</comment>
<dbReference type="Pfam" id="PF25137">
    <property type="entry name" value="ADH_Fe_C"/>
    <property type="match status" value="1"/>
</dbReference>
<evidence type="ECO:0000256" key="3">
    <source>
        <dbReference type="ARBA" id="ARBA00023027"/>
    </source>
</evidence>
<dbReference type="Gene3D" id="3.40.50.1970">
    <property type="match status" value="1"/>
</dbReference>
<dbReference type="Gene3D" id="1.20.1090.10">
    <property type="entry name" value="Dehydroquinate synthase-like - alpha domain"/>
    <property type="match status" value="1"/>
</dbReference>
<sequence>MAKEFFIKTDVTFGADSVQELSRVLHAFNAKNVLVVYDKGVAAVGIADKVLAAIDEKAFRVVCYDGVVPNPTNEVVEEGYAIAKANQVDAIVAVGGGSSIDTAKAINVLLANGGGIMDYEGIGNVPKPVLPLIAIPTTAGTSSEITNVAALVDTASVRKYVLIDNKIVPDKVIADPEFTRTVPPFVTAATGLDAITHAVESYVSIEANFLTKYNSLRALQIFHEYLPRAYRDGNDMEARENMMLGCIVVGFGFSNANLGLVHAIAHTLSAHFGLAHGDANACVLPYVVAFNAEKCSKEMIELAKAINLPMTGDEEKDKFALADELLRMTRKMGIKPLREQGRNTKITESDFDMLAEEALKEGPLHFNPRQDVTKEVIIDILKKAF</sequence>
<dbReference type="Pfam" id="PF00465">
    <property type="entry name" value="Fe-ADH"/>
    <property type="match status" value="1"/>
</dbReference>
<dbReference type="InterPro" id="IPR001670">
    <property type="entry name" value="ADH_Fe/GldA"/>
</dbReference>
<evidence type="ECO:0000259" key="5">
    <source>
        <dbReference type="Pfam" id="PF25137"/>
    </source>
</evidence>
<feature type="domain" description="Fe-containing alcohol dehydrogenase-like C-terminal" evidence="5">
    <location>
        <begin position="187"/>
        <end position="385"/>
    </location>
</feature>
<keyword evidence="7" id="KW-1185">Reference proteome</keyword>
<dbReference type="GO" id="GO:0004022">
    <property type="term" value="F:alcohol dehydrogenase (NAD+) activity"/>
    <property type="evidence" value="ECO:0007669"/>
    <property type="project" value="UniProtKB-ARBA"/>
</dbReference>
<keyword evidence="3" id="KW-0520">NAD</keyword>
<evidence type="ECO:0000256" key="2">
    <source>
        <dbReference type="ARBA" id="ARBA00023002"/>
    </source>
</evidence>
<dbReference type="PROSITE" id="PS00060">
    <property type="entry name" value="ADH_IRON_2"/>
    <property type="match status" value="1"/>
</dbReference>
<keyword evidence="2" id="KW-0560">Oxidoreductase</keyword>
<dbReference type="Proteomes" id="UP000224563">
    <property type="component" value="Unassembled WGS sequence"/>
</dbReference>
<dbReference type="FunFam" id="1.20.1090.10:FF:000001">
    <property type="entry name" value="Aldehyde-alcohol dehydrogenase"/>
    <property type="match status" value="1"/>
</dbReference>
<comment type="similarity">
    <text evidence="1">Belongs to the iron-containing alcohol dehydrogenase family.</text>
</comment>
<dbReference type="FunFam" id="3.40.50.1970:FF:000003">
    <property type="entry name" value="Alcohol dehydrogenase, iron-containing"/>
    <property type="match status" value="1"/>
</dbReference>
<evidence type="ECO:0000259" key="4">
    <source>
        <dbReference type="Pfam" id="PF00465"/>
    </source>
</evidence>
<dbReference type="RefSeq" id="WP_099386141.1">
    <property type="nucleotide sequence ID" value="NZ_JANSWH010000020.1"/>
</dbReference>
<dbReference type="PANTHER" id="PTHR11496:SF102">
    <property type="entry name" value="ALCOHOL DEHYDROGENASE 4"/>
    <property type="match status" value="1"/>
</dbReference>
<dbReference type="PANTHER" id="PTHR11496">
    <property type="entry name" value="ALCOHOL DEHYDROGENASE"/>
    <property type="match status" value="1"/>
</dbReference>
<reference evidence="6 7" key="2">
    <citation type="submission" date="2017-10" db="EMBL/GenBank/DDBJ databases">
        <authorList>
            <person name="Banno H."/>
            <person name="Chua N.-H."/>
        </authorList>
    </citation>
    <scope>NUCLEOTIDE SEQUENCE [LARGE SCALE GENOMIC DNA]</scope>
    <source>
        <strain evidence="6 7">JK623</strain>
    </source>
</reference>
<dbReference type="SUPFAM" id="SSF56796">
    <property type="entry name" value="Dehydroquinate synthase-like"/>
    <property type="match status" value="1"/>
</dbReference>
<reference evidence="6 7" key="1">
    <citation type="submission" date="2017-10" db="EMBL/GenBank/DDBJ databases">
        <title>Resolving the taxonomy of Roseburia spp., Eubacterium rectale and Agathobacter spp. through phylogenomic analysis.</title>
        <authorList>
            <person name="Sheridan P.O."/>
            <person name="Walker A.W."/>
            <person name="Duncan S.H."/>
            <person name="Scott K.P."/>
            <person name="Toole P.W.O."/>
            <person name="Luis P."/>
            <person name="Flint H.J."/>
        </authorList>
    </citation>
    <scope>NUCLEOTIDE SEQUENCE [LARGE SCALE GENOMIC DNA]</scope>
    <source>
        <strain evidence="6 7">JK623</strain>
    </source>
</reference>
<dbReference type="EMBL" id="PDYG01000038">
    <property type="protein sequence ID" value="PHU37613.1"/>
    <property type="molecule type" value="Genomic_DNA"/>
</dbReference>
<dbReference type="AlphaFoldDB" id="A0A2G3E3C9"/>
<dbReference type="InterPro" id="IPR056798">
    <property type="entry name" value="ADH_Fe_C"/>
</dbReference>
<dbReference type="GO" id="GO:0046872">
    <property type="term" value="F:metal ion binding"/>
    <property type="evidence" value="ECO:0007669"/>
    <property type="project" value="InterPro"/>
</dbReference>
<evidence type="ECO:0000313" key="7">
    <source>
        <dbReference type="Proteomes" id="UP000224563"/>
    </source>
</evidence>
<name>A0A2G3E3C9_9FIRM</name>
<proteinExistence type="inferred from homology"/>
<protein>
    <submittedName>
        <fullName evidence="6">Alcohol dehydrogenase</fullName>
    </submittedName>
</protein>
<accession>A0A2G3E3C9</accession>
<evidence type="ECO:0000313" key="6">
    <source>
        <dbReference type="EMBL" id="PHU37613.1"/>
    </source>
</evidence>